<evidence type="ECO:0000313" key="1">
    <source>
        <dbReference type="EMBL" id="CAD1838469.1"/>
    </source>
</evidence>
<reference evidence="1" key="1">
    <citation type="submission" date="2020-07" db="EMBL/GenBank/DDBJ databases">
        <authorList>
            <person name="Lin J."/>
        </authorList>
    </citation>
    <scope>NUCLEOTIDE SEQUENCE</scope>
</reference>
<accession>A0A6V7Q5I8</accession>
<protein>
    <submittedName>
        <fullName evidence="1">Uncharacterized protein</fullName>
    </submittedName>
</protein>
<dbReference type="EMBL" id="LR862133">
    <property type="protein sequence ID" value="CAD1838469.1"/>
    <property type="molecule type" value="Genomic_DNA"/>
</dbReference>
<proteinExistence type="predicted"/>
<name>A0A6V7Q5I8_ANACO</name>
<organism evidence="1">
    <name type="scientific">Ananas comosus var. bracteatus</name>
    <name type="common">red pineapple</name>
    <dbReference type="NCBI Taxonomy" id="296719"/>
    <lineage>
        <taxon>Eukaryota</taxon>
        <taxon>Viridiplantae</taxon>
        <taxon>Streptophyta</taxon>
        <taxon>Embryophyta</taxon>
        <taxon>Tracheophyta</taxon>
        <taxon>Spermatophyta</taxon>
        <taxon>Magnoliopsida</taxon>
        <taxon>Liliopsida</taxon>
        <taxon>Poales</taxon>
        <taxon>Bromeliaceae</taxon>
        <taxon>Bromelioideae</taxon>
        <taxon>Ananas</taxon>
    </lineage>
</organism>
<dbReference type="AlphaFoldDB" id="A0A6V7Q5I8"/>
<sequence>MRAVYRYSLDGCTGTESVPVHLDGCTGTDVVNGQPEARVCCLAGFVPKPRARDWSFVEGGSSTLAYLEPCFRALVRHDDLRLEMDFYACLPLCSFAHACEGRSPQAGTPEIAIATHARPCGIGRRNGMPWGRLISRVGMLTTMGPLGTAQAGLHMGRSYEIWNKWNQFVNEQFDNLANLKAWMRELGCIILTSVLISFFSPLKKLDRKYSGVKYELELHMLIQHPEPRALCHGLSCLTHKLEAIRSTGSNVGPMVYLSIWIQRGFFHRSSLGSESALIPDYNARTHRNHPRMRML</sequence>
<gene>
    <name evidence="1" type="ORF">CB5_LOCUS21680</name>
</gene>